<sequence length="171" mass="18543">MYRCSVNGSNISHTGYIGGSVLARLLKHPNARAFDISAITRSEEKARKLHAFGVNDVVGALDNNTLTENLASNAHVVFDCADADNLDAVRAIIRGLKRRHDATGDIPIYIHTSGTGVLSDHANGIQKSELIYNDLDPDQIESIPLSAPHRQIDIEVVDADKAGELETLTNF</sequence>
<protein>
    <recommendedName>
        <fullName evidence="3">NAD(P)-binding domain-containing protein</fullName>
    </recommendedName>
</protein>
<dbReference type="InterPro" id="IPR051783">
    <property type="entry name" value="NAD(P)-dependent_oxidoreduct"/>
</dbReference>
<accession>A0AAW0GDH2</accession>
<dbReference type="InterPro" id="IPR036291">
    <property type="entry name" value="NAD(P)-bd_dom_sf"/>
</dbReference>
<dbReference type="AlphaFoldDB" id="A0AAW0GDH2"/>
<name>A0AAW0GDH2_9APHY</name>
<proteinExistence type="predicted"/>
<dbReference type="Gene3D" id="3.40.50.720">
    <property type="entry name" value="NAD(P)-binding Rossmann-like Domain"/>
    <property type="match status" value="1"/>
</dbReference>
<dbReference type="EMBL" id="JASBNA010000006">
    <property type="protein sequence ID" value="KAK7690487.1"/>
    <property type="molecule type" value="Genomic_DNA"/>
</dbReference>
<organism evidence="1 2">
    <name type="scientific">Cerrena zonata</name>
    <dbReference type="NCBI Taxonomy" id="2478898"/>
    <lineage>
        <taxon>Eukaryota</taxon>
        <taxon>Fungi</taxon>
        <taxon>Dikarya</taxon>
        <taxon>Basidiomycota</taxon>
        <taxon>Agaricomycotina</taxon>
        <taxon>Agaricomycetes</taxon>
        <taxon>Polyporales</taxon>
        <taxon>Cerrenaceae</taxon>
        <taxon>Cerrena</taxon>
    </lineage>
</organism>
<evidence type="ECO:0000313" key="1">
    <source>
        <dbReference type="EMBL" id="KAK7690487.1"/>
    </source>
</evidence>
<dbReference type="PANTHER" id="PTHR48079">
    <property type="entry name" value="PROTEIN YEEZ"/>
    <property type="match status" value="1"/>
</dbReference>
<reference evidence="1 2" key="1">
    <citation type="submission" date="2022-09" db="EMBL/GenBank/DDBJ databases">
        <authorList>
            <person name="Palmer J.M."/>
        </authorList>
    </citation>
    <scope>NUCLEOTIDE SEQUENCE [LARGE SCALE GENOMIC DNA]</scope>
    <source>
        <strain evidence="1 2">DSM 7382</strain>
    </source>
</reference>
<dbReference type="PANTHER" id="PTHR48079:SF6">
    <property type="entry name" value="NAD(P)-BINDING DOMAIN-CONTAINING PROTEIN-RELATED"/>
    <property type="match status" value="1"/>
</dbReference>
<gene>
    <name evidence="1" type="ORF">QCA50_005585</name>
</gene>
<evidence type="ECO:0008006" key="3">
    <source>
        <dbReference type="Google" id="ProtNLM"/>
    </source>
</evidence>
<dbReference type="SUPFAM" id="SSF51735">
    <property type="entry name" value="NAD(P)-binding Rossmann-fold domains"/>
    <property type="match status" value="1"/>
</dbReference>
<keyword evidence="2" id="KW-1185">Reference proteome</keyword>
<dbReference type="GO" id="GO:0005737">
    <property type="term" value="C:cytoplasm"/>
    <property type="evidence" value="ECO:0007669"/>
    <property type="project" value="TreeGrafter"/>
</dbReference>
<comment type="caution">
    <text evidence="1">The sequence shown here is derived from an EMBL/GenBank/DDBJ whole genome shotgun (WGS) entry which is preliminary data.</text>
</comment>
<evidence type="ECO:0000313" key="2">
    <source>
        <dbReference type="Proteomes" id="UP001385951"/>
    </source>
</evidence>
<dbReference type="GO" id="GO:0004029">
    <property type="term" value="F:aldehyde dehydrogenase (NAD+) activity"/>
    <property type="evidence" value="ECO:0007669"/>
    <property type="project" value="TreeGrafter"/>
</dbReference>
<dbReference type="Proteomes" id="UP001385951">
    <property type="component" value="Unassembled WGS sequence"/>
</dbReference>